<dbReference type="AlphaFoldDB" id="A0A0M3HLG0"/>
<dbReference type="WBParaSite" id="ALUE_0000235501-mRNA-1">
    <property type="protein sequence ID" value="ALUE_0000235501-mRNA-1"/>
    <property type="gene ID" value="ALUE_0000235501"/>
</dbReference>
<organism evidence="1 2">
    <name type="scientific">Ascaris lumbricoides</name>
    <name type="common">Giant roundworm</name>
    <dbReference type="NCBI Taxonomy" id="6252"/>
    <lineage>
        <taxon>Eukaryota</taxon>
        <taxon>Metazoa</taxon>
        <taxon>Ecdysozoa</taxon>
        <taxon>Nematoda</taxon>
        <taxon>Chromadorea</taxon>
        <taxon>Rhabditida</taxon>
        <taxon>Spirurina</taxon>
        <taxon>Ascaridomorpha</taxon>
        <taxon>Ascaridoidea</taxon>
        <taxon>Ascarididae</taxon>
        <taxon>Ascaris</taxon>
    </lineage>
</organism>
<reference evidence="2" key="1">
    <citation type="submission" date="2017-02" db="UniProtKB">
        <authorList>
            <consortium name="WormBaseParasite"/>
        </authorList>
    </citation>
    <scope>IDENTIFICATION</scope>
</reference>
<sequence>MRGYFRCLTVQQQQALYEYRWNHRRDCSRRFHL</sequence>
<name>A0A0M3HLG0_ASCLU</name>
<evidence type="ECO:0000313" key="2">
    <source>
        <dbReference type="WBParaSite" id="ALUE_0000235501-mRNA-1"/>
    </source>
</evidence>
<proteinExistence type="predicted"/>
<protein>
    <submittedName>
        <fullName evidence="2">Transposase</fullName>
    </submittedName>
</protein>
<dbReference type="Proteomes" id="UP000036681">
    <property type="component" value="Unplaced"/>
</dbReference>
<keyword evidence="1" id="KW-1185">Reference proteome</keyword>
<evidence type="ECO:0000313" key="1">
    <source>
        <dbReference type="Proteomes" id="UP000036681"/>
    </source>
</evidence>
<accession>A0A0M3HLG0</accession>